<sequence length="135" mass="15768">MGWAFSAFQSREEGILRIRVASTFGSSKAEIKFSYATCIAHKSRFSIYTNVQLTKDIEFNHGSIPHCFTYETMIVHPLTHDFIIFNELNERLYMVRSHYFEHRKESQMIKFDVDPEYDISPFAEVVDTILSKAKS</sequence>
<name>A0A3G5A3K6_9VIRU</name>
<evidence type="ECO:0000313" key="1">
    <source>
        <dbReference type="EMBL" id="AYV81064.1"/>
    </source>
</evidence>
<accession>A0A3G5A3K6</accession>
<organism evidence="1">
    <name type="scientific">Harvfovirus sp</name>
    <dbReference type="NCBI Taxonomy" id="2487768"/>
    <lineage>
        <taxon>Viruses</taxon>
        <taxon>Varidnaviria</taxon>
        <taxon>Bamfordvirae</taxon>
        <taxon>Nucleocytoviricota</taxon>
        <taxon>Megaviricetes</taxon>
        <taxon>Imitervirales</taxon>
        <taxon>Mimiviridae</taxon>
        <taxon>Klosneuvirinae</taxon>
    </lineage>
</organism>
<protein>
    <submittedName>
        <fullName evidence="1">Uncharacterized protein</fullName>
    </submittedName>
</protein>
<dbReference type="EMBL" id="MK072257">
    <property type="protein sequence ID" value="AYV81064.1"/>
    <property type="molecule type" value="Genomic_DNA"/>
</dbReference>
<proteinExistence type="predicted"/>
<reference evidence="1" key="1">
    <citation type="submission" date="2018-10" db="EMBL/GenBank/DDBJ databases">
        <title>Hidden diversity of soil giant viruses.</title>
        <authorList>
            <person name="Schulz F."/>
            <person name="Alteio L."/>
            <person name="Goudeau D."/>
            <person name="Ryan E.M."/>
            <person name="Malmstrom R.R."/>
            <person name="Blanchard J."/>
            <person name="Woyke T."/>
        </authorList>
    </citation>
    <scope>NUCLEOTIDE SEQUENCE</scope>
    <source>
        <strain evidence="1">HAV1</strain>
    </source>
</reference>
<gene>
    <name evidence="1" type="ORF">Harvfovirus15_8</name>
</gene>